<dbReference type="Gene3D" id="1.10.10.60">
    <property type="entry name" value="Homeodomain-like"/>
    <property type="match status" value="2"/>
</dbReference>
<evidence type="ECO:0000256" key="6">
    <source>
        <dbReference type="ARBA" id="ARBA00023242"/>
    </source>
</evidence>
<evidence type="ECO:0000313" key="10">
    <source>
        <dbReference type="EMBL" id="CAJ1874463.1"/>
    </source>
</evidence>
<dbReference type="InterPro" id="IPR009057">
    <property type="entry name" value="Homeodomain-like_sf"/>
</dbReference>
<protein>
    <submittedName>
        <fullName evidence="10">Uncharacterized protein</fullName>
    </submittedName>
</protein>
<feature type="region of interest" description="Disordered" evidence="7">
    <location>
        <begin position="1"/>
        <end position="21"/>
    </location>
</feature>
<evidence type="ECO:0000259" key="8">
    <source>
        <dbReference type="PROSITE" id="PS50090"/>
    </source>
</evidence>
<dbReference type="SUPFAM" id="SSF46689">
    <property type="entry name" value="Homeodomain-like"/>
    <property type="match status" value="1"/>
</dbReference>
<dbReference type="FunFam" id="1.10.10.60:FF:000107">
    <property type="entry name" value="MYB transcription factor"/>
    <property type="match status" value="1"/>
</dbReference>
<keyword evidence="11" id="KW-1185">Reference proteome</keyword>
<evidence type="ECO:0000256" key="1">
    <source>
        <dbReference type="ARBA" id="ARBA00004123"/>
    </source>
</evidence>
<dbReference type="InterPro" id="IPR017930">
    <property type="entry name" value="Myb_dom"/>
</dbReference>
<sequence>MDINMKKSLPTEQKQNSEDIRKGPWSLEEDTILQNYVATYGEGRWNSVARSAGTYHTLFIRCQTLSALLRWLNYLRPDVRRGNITLQEQLTILDLHSRWGNRWSKIARHLPGRTDNEIKNYWRTRVIKQARNLNCDVDSKQFKDALRYVWMPRLIERIQPSSETHDPPHVPSSKLDLIPDPPVHHQIGSHGSCSGSTTLDSEELGYNVSIWGGCEDLEQGTVTVPLGGGDLMESFWDDENLWLMRQICDDLELKDNFLT</sequence>
<dbReference type="CDD" id="cd00167">
    <property type="entry name" value="SANT"/>
    <property type="match status" value="1"/>
</dbReference>
<dbReference type="PANTHER" id="PTHR45675:SF73">
    <property type="entry name" value="MYB TRANSCRIPTION FACTOR"/>
    <property type="match status" value="1"/>
</dbReference>
<dbReference type="InterPro" id="IPR001005">
    <property type="entry name" value="SANT/Myb"/>
</dbReference>
<evidence type="ECO:0000256" key="4">
    <source>
        <dbReference type="ARBA" id="ARBA00023125"/>
    </source>
</evidence>
<evidence type="ECO:0000256" key="5">
    <source>
        <dbReference type="ARBA" id="ARBA00023163"/>
    </source>
</evidence>
<feature type="domain" description="Myb-like" evidence="8">
    <location>
        <begin position="17"/>
        <end position="75"/>
    </location>
</feature>
<organism evidence="10 11">
    <name type="scientific">Sphenostylis stenocarpa</name>
    <dbReference type="NCBI Taxonomy" id="92480"/>
    <lineage>
        <taxon>Eukaryota</taxon>
        <taxon>Viridiplantae</taxon>
        <taxon>Streptophyta</taxon>
        <taxon>Embryophyta</taxon>
        <taxon>Tracheophyta</taxon>
        <taxon>Spermatophyta</taxon>
        <taxon>Magnoliopsida</taxon>
        <taxon>eudicotyledons</taxon>
        <taxon>Gunneridae</taxon>
        <taxon>Pentapetalae</taxon>
        <taxon>rosids</taxon>
        <taxon>fabids</taxon>
        <taxon>Fabales</taxon>
        <taxon>Fabaceae</taxon>
        <taxon>Papilionoideae</taxon>
        <taxon>50 kb inversion clade</taxon>
        <taxon>NPAAA clade</taxon>
        <taxon>indigoferoid/millettioid clade</taxon>
        <taxon>Phaseoleae</taxon>
        <taxon>Sphenostylis</taxon>
    </lineage>
</organism>
<keyword evidence="6" id="KW-0539">Nucleus</keyword>
<accession>A0AA86RYL9</accession>
<dbReference type="GO" id="GO:0003700">
    <property type="term" value="F:DNA-binding transcription factor activity"/>
    <property type="evidence" value="ECO:0007669"/>
    <property type="project" value="InterPro"/>
</dbReference>
<keyword evidence="3" id="KW-0805">Transcription regulation</keyword>
<dbReference type="PANTHER" id="PTHR45675">
    <property type="entry name" value="MYB TRANSCRIPTION FACTOR-RELATED-RELATED"/>
    <property type="match status" value="1"/>
</dbReference>
<evidence type="ECO:0000256" key="7">
    <source>
        <dbReference type="SAM" id="MobiDB-lite"/>
    </source>
</evidence>
<evidence type="ECO:0000256" key="3">
    <source>
        <dbReference type="ARBA" id="ARBA00023015"/>
    </source>
</evidence>
<dbReference type="PROSITE" id="PS51294">
    <property type="entry name" value="HTH_MYB"/>
    <property type="match status" value="2"/>
</dbReference>
<evidence type="ECO:0000313" key="11">
    <source>
        <dbReference type="Proteomes" id="UP001189624"/>
    </source>
</evidence>
<dbReference type="Pfam" id="PF00249">
    <property type="entry name" value="Myb_DNA-binding"/>
    <property type="match status" value="2"/>
</dbReference>
<keyword evidence="2" id="KW-0677">Repeat</keyword>
<feature type="domain" description="HTH myb-type" evidence="9">
    <location>
        <begin position="76"/>
        <end position="130"/>
    </location>
</feature>
<dbReference type="EMBL" id="OY731398">
    <property type="protein sequence ID" value="CAJ1874463.1"/>
    <property type="molecule type" value="Genomic_DNA"/>
</dbReference>
<feature type="domain" description="Myb-like" evidence="8">
    <location>
        <begin position="76"/>
        <end position="126"/>
    </location>
</feature>
<feature type="domain" description="HTH myb-type" evidence="9">
    <location>
        <begin position="17"/>
        <end position="50"/>
    </location>
</feature>
<dbReference type="PROSITE" id="PS50090">
    <property type="entry name" value="MYB_LIKE"/>
    <property type="match status" value="2"/>
</dbReference>
<dbReference type="AlphaFoldDB" id="A0AA86RYL9"/>
<dbReference type="Proteomes" id="UP001189624">
    <property type="component" value="Chromosome 1"/>
</dbReference>
<dbReference type="GO" id="GO:0043565">
    <property type="term" value="F:sequence-specific DNA binding"/>
    <property type="evidence" value="ECO:0007669"/>
    <property type="project" value="InterPro"/>
</dbReference>
<evidence type="ECO:0000259" key="9">
    <source>
        <dbReference type="PROSITE" id="PS51294"/>
    </source>
</evidence>
<dbReference type="Gramene" id="rna-AYBTSS11_LOCUS2515">
    <property type="protein sequence ID" value="CAJ1874463.1"/>
    <property type="gene ID" value="gene-AYBTSS11_LOCUS2515"/>
</dbReference>
<dbReference type="InterPro" id="IPR044676">
    <property type="entry name" value="EOBI/EOBII-like_plant"/>
</dbReference>
<reference evidence="10" key="1">
    <citation type="submission" date="2023-10" db="EMBL/GenBank/DDBJ databases">
        <authorList>
            <person name="Domelevo Entfellner J.-B."/>
        </authorList>
    </citation>
    <scope>NUCLEOTIDE SEQUENCE</scope>
</reference>
<gene>
    <name evidence="10" type="ORF">AYBTSS11_LOCUS2515</name>
</gene>
<evidence type="ECO:0000256" key="2">
    <source>
        <dbReference type="ARBA" id="ARBA00022737"/>
    </source>
</evidence>
<comment type="subcellular location">
    <subcellularLocation>
        <location evidence="1">Nucleus</location>
    </subcellularLocation>
</comment>
<name>A0AA86RYL9_9FABA</name>
<dbReference type="SMART" id="SM00717">
    <property type="entry name" value="SANT"/>
    <property type="match status" value="2"/>
</dbReference>
<proteinExistence type="predicted"/>
<dbReference type="GO" id="GO:0005634">
    <property type="term" value="C:nucleus"/>
    <property type="evidence" value="ECO:0007669"/>
    <property type="project" value="UniProtKB-SubCell"/>
</dbReference>
<keyword evidence="5" id="KW-0804">Transcription</keyword>
<keyword evidence="4" id="KW-0238">DNA-binding</keyword>